<accession>A0A1L8WKX7</accession>
<keyword evidence="3" id="KW-1185">Reference proteome</keyword>
<sequence length="202" mass="24224">MVKIESEIHIKTDEILKRMIELNVQNQLTIPIEKEEDRVKQMLELKKAFEALTNEDRYERGQAFFGIKLAELDEQILNKANIQKKRKLENKKNFYSIYTPSSSIEKEKVRLENALKKYKKRERTIIGKIRNFIDKKKIQQLKKQLKNLLQDVFVKYSLQEYTQEKQKDLGSLTQYSVEKSKEENEQNGQKTREMDRQEHTKI</sequence>
<evidence type="ECO:0000256" key="1">
    <source>
        <dbReference type="SAM" id="MobiDB-lite"/>
    </source>
</evidence>
<organism evidence="2 3">
    <name type="scientific">Enterococcus ratti</name>
    <dbReference type="NCBI Taxonomy" id="150033"/>
    <lineage>
        <taxon>Bacteria</taxon>
        <taxon>Bacillati</taxon>
        <taxon>Bacillota</taxon>
        <taxon>Bacilli</taxon>
        <taxon>Lactobacillales</taxon>
        <taxon>Enterococcaceae</taxon>
        <taxon>Enterococcus</taxon>
    </lineage>
</organism>
<dbReference type="Proteomes" id="UP000182152">
    <property type="component" value="Unassembled WGS sequence"/>
</dbReference>
<reference evidence="2 3" key="1">
    <citation type="submission" date="2014-12" db="EMBL/GenBank/DDBJ databases">
        <title>Draft genome sequences of 29 type strains of Enterococci.</title>
        <authorList>
            <person name="Zhong Z."/>
            <person name="Sun Z."/>
            <person name="Liu W."/>
            <person name="Zhang W."/>
            <person name="Zhang H."/>
        </authorList>
    </citation>
    <scope>NUCLEOTIDE SEQUENCE [LARGE SCALE GENOMIC DNA]</scope>
    <source>
        <strain evidence="2 3">DSM 15687</strain>
    </source>
</reference>
<feature type="region of interest" description="Disordered" evidence="1">
    <location>
        <begin position="172"/>
        <end position="202"/>
    </location>
</feature>
<proteinExistence type="predicted"/>
<feature type="compositionally biased region" description="Basic and acidic residues" evidence="1">
    <location>
        <begin position="178"/>
        <end position="202"/>
    </location>
</feature>
<gene>
    <name evidence="2" type="ORF">RV14_GL000195</name>
</gene>
<protein>
    <submittedName>
        <fullName evidence="2">Uncharacterized protein</fullName>
    </submittedName>
</protein>
<dbReference type="EMBL" id="JXLB01000010">
    <property type="protein sequence ID" value="OJG81668.1"/>
    <property type="molecule type" value="Genomic_DNA"/>
</dbReference>
<evidence type="ECO:0000313" key="2">
    <source>
        <dbReference type="EMBL" id="OJG81668.1"/>
    </source>
</evidence>
<evidence type="ECO:0000313" key="3">
    <source>
        <dbReference type="Proteomes" id="UP000182152"/>
    </source>
</evidence>
<name>A0A1L8WKX7_9ENTE</name>
<dbReference type="AlphaFoldDB" id="A0A1L8WKX7"/>
<comment type="caution">
    <text evidence="2">The sequence shown here is derived from an EMBL/GenBank/DDBJ whole genome shotgun (WGS) entry which is preliminary data.</text>
</comment>